<dbReference type="SMART" id="SM01040">
    <property type="entry name" value="Bro-N"/>
    <property type="match status" value="1"/>
</dbReference>
<organism evidence="2 3">
    <name type="scientific">Gluconobacter frateurii NRIC 0228</name>
    <dbReference type="NCBI Taxonomy" id="1307946"/>
    <lineage>
        <taxon>Bacteria</taxon>
        <taxon>Pseudomonadati</taxon>
        <taxon>Pseudomonadota</taxon>
        <taxon>Alphaproteobacteria</taxon>
        <taxon>Acetobacterales</taxon>
        <taxon>Acetobacteraceae</taxon>
        <taxon>Gluconobacter</taxon>
    </lineage>
</organism>
<dbReference type="Proteomes" id="UP001061070">
    <property type="component" value="Unassembled WGS sequence"/>
</dbReference>
<reference evidence="2" key="1">
    <citation type="submission" date="2013-04" db="EMBL/GenBank/DDBJ databases">
        <title>The genome sequencing project of 58 acetic acid bacteria.</title>
        <authorList>
            <person name="Okamoto-Kainuma A."/>
            <person name="Ishikawa M."/>
            <person name="Umino S."/>
            <person name="Koizumi Y."/>
            <person name="Shiwa Y."/>
            <person name="Yoshikawa H."/>
            <person name="Matsutani M."/>
            <person name="Matsushita K."/>
        </authorList>
    </citation>
    <scope>NUCLEOTIDE SEQUENCE</scope>
    <source>
        <strain evidence="2">NRIC 0228</strain>
    </source>
</reference>
<evidence type="ECO:0000259" key="1">
    <source>
        <dbReference type="PROSITE" id="PS51750"/>
    </source>
</evidence>
<dbReference type="PROSITE" id="PS51750">
    <property type="entry name" value="BRO_N"/>
    <property type="match status" value="1"/>
</dbReference>
<comment type="caution">
    <text evidence="2">The sequence shown here is derived from an EMBL/GenBank/DDBJ whole genome shotgun (WGS) entry which is preliminary data.</text>
</comment>
<dbReference type="InterPro" id="IPR005039">
    <property type="entry name" value="Ant_C"/>
</dbReference>
<dbReference type="PANTHER" id="PTHR36180:SF2">
    <property type="entry name" value="BRO FAMILY PROTEIN"/>
    <property type="match status" value="1"/>
</dbReference>
<gene>
    <name evidence="2" type="ORF">AA0228_2501</name>
</gene>
<sequence length="265" mass="29991">MGETLVTEITLFRFENKPLEVFVQCNGDIVFDAAEVCRILELSHVGSALRVLDEDEKGVHTKHTLGGEQKAAFITEPGLYKLISRSRKPEAKRFDRWVRHDVLPQIRKTGGYAVQAPRALTEQEIVAQALQITTRQVAELTAEVTVLRPQAEALKVITEADSDLGVRDAGRELQIGQNRVVEFCLKHGWACREGGKLKAAHYGLDKKYCRMCAAPYTDRFTGETKIREDFRLTRKGIERIAYRLAKQLTANREKQAQLACEMELH</sequence>
<name>A0ABQ0QE84_9PROT</name>
<evidence type="ECO:0000313" key="3">
    <source>
        <dbReference type="Proteomes" id="UP001061070"/>
    </source>
</evidence>
<feature type="domain" description="Bro-N" evidence="1">
    <location>
        <begin position="6"/>
        <end position="110"/>
    </location>
</feature>
<dbReference type="Pfam" id="PF02498">
    <property type="entry name" value="Bro-N"/>
    <property type="match status" value="1"/>
</dbReference>
<dbReference type="EMBL" id="BAQW01000013">
    <property type="protein sequence ID" value="GBR15394.1"/>
    <property type="molecule type" value="Genomic_DNA"/>
</dbReference>
<protein>
    <submittedName>
        <fullName evidence="2">Prophage antirepressor</fullName>
    </submittedName>
</protein>
<dbReference type="Pfam" id="PF03374">
    <property type="entry name" value="ANT"/>
    <property type="match status" value="1"/>
</dbReference>
<keyword evidence="3" id="KW-1185">Reference proteome</keyword>
<dbReference type="InterPro" id="IPR003497">
    <property type="entry name" value="BRO_N_domain"/>
</dbReference>
<proteinExistence type="predicted"/>
<accession>A0ABQ0QE84</accession>
<evidence type="ECO:0000313" key="2">
    <source>
        <dbReference type="EMBL" id="GBR15394.1"/>
    </source>
</evidence>
<dbReference type="PANTHER" id="PTHR36180">
    <property type="entry name" value="DNA-BINDING PROTEIN-RELATED-RELATED"/>
    <property type="match status" value="1"/>
</dbReference>